<dbReference type="Gene3D" id="3.30.9.10">
    <property type="entry name" value="D-Amino Acid Oxidase, subunit A, domain 2"/>
    <property type="match status" value="2"/>
</dbReference>
<keyword evidence="1" id="KW-0560">Oxidoreductase</keyword>
<evidence type="ECO:0000313" key="4">
    <source>
        <dbReference type="Proteomes" id="UP000706333"/>
    </source>
</evidence>
<comment type="caution">
    <text evidence="3">The sequence shown here is derived from an EMBL/GenBank/DDBJ whole genome shotgun (WGS) entry which is preliminary data.</text>
</comment>
<dbReference type="GO" id="GO:0005737">
    <property type="term" value="C:cytoplasm"/>
    <property type="evidence" value="ECO:0007669"/>
    <property type="project" value="TreeGrafter"/>
</dbReference>
<dbReference type="PANTHER" id="PTHR13847:SF289">
    <property type="entry name" value="GLYCINE OXIDASE"/>
    <property type="match status" value="1"/>
</dbReference>
<dbReference type="PANTHER" id="PTHR13847">
    <property type="entry name" value="SARCOSINE DEHYDROGENASE-RELATED"/>
    <property type="match status" value="1"/>
</dbReference>
<dbReference type="Proteomes" id="UP000706333">
    <property type="component" value="Unassembled WGS sequence"/>
</dbReference>
<keyword evidence="4" id="KW-1185">Reference proteome</keyword>
<name>A0A934TJX4_9RHOB</name>
<dbReference type="EMBL" id="NHSD01000250">
    <property type="protein sequence ID" value="MBK5927469.1"/>
    <property type="molecule type" value="Genomic_DNA"/>
</dbReference>
<evidence type="ECO:0000259" key="2">
    <source>
        <dbReference type="Pfam" id="PF01266"/>
    </source>
</evidence>
<feature type="domain" description="FAD dependent oxidoreductase" evidence="2">
    <location>
        <begin position="3"/>
        <end position="323"/>
    </location>
</feature>
<accession>A0A934TJX4</accession>
<dbReference type="PROSITE" id="PS51257">
    <property type="entry name" value="PROKAR_LIPOPROTEIN"/>
    <property type="match status" value="1"/>
</dbReference>
<dbReference type="Pfam" id="PF01266">
    <property type="entry name" value="DAO"/>
    <property type="match status" value="1"/>
</dbReference>
<dbReference type="GO" id="GO:0016491">
    <property type="term" value="F:oxidoreductase activity"/>
    <property type="evidence" value="ECO:0007669"/>
    <property type="project" value="UniProtKB-KW"/>
</dbReference>
<sequence>MRDVTVMGGGVFGLAVAYACARRGARVTVHEARRIGAGASGGVVGALAPHVPEAWTPIKALQLEALAMAPDWWAGVAQAGGADPGYARVGRLQPLADAEAVARAEARGPGAAELWAGLGRWAVIDGAAAPGLRIASPSGRVVHDTLSARLHPRQACAALAAAVRALGGRIDEGTPHPPQTGPVVWATGWEGLSQAGIGGPVKGQAMILEHDAVGSPIVCDAGLFIVPHADGTVAVGSTSERDFTDATATDAQLEAVHARAVALCPDLAGARVRARWAGLRPRAASRQPVLGRWPGAPDRFVANGGFKIGFALAPLAGERMADLVLDGHADIPEAFAPPAPT</sequence>
<organism evidence="3 4">
    <name type="scientific">Rhodobaculum claviforme</name>
    <dbReference type="NCBI Taxonomy" id="1549854"/>
    <lineage>
        <taxon>Bacteria</taxon>
        <taxon>Pseudomonadati</taxon>
        <taxon>Pseudomonadota</taxon>
        <taxon>Alphaproteobacteria</taxon>
        <taxon>Rhodobacterales</taxon>
        <taxon>Paracoccaceae</taxon>
        <taxon>Rhodobaculum</taxon>
    </lineage>
</organism>
<reference evidence="3" key="1">
    <citation type="submission" date="2017-05" db="EMBL/GenBank/DDBJ databases">
        <authorList>
            <person name="Imhoff J.F."/>
            <person name="Rahn T."/>
            <person name="Kuenzel S."/>
            <person name="Neulinger S.C."/>
        </authorList>
    </citation>
    <scope>NUCLEOTIDE SEQUENCE</scope>
    <source>
        <strain evidence="3">LMG 28126</strain>
    </source>
</reference>
<protein>
    <submittedName>
        <fullName evidence="3">FAD-dependent oxidoreductase</fullName>
    </submittedName>
</protein>
<evidence type="ECO:0000313" key="3">
    <source>
        <dbReference type="EMBL" id="MBK5927469.1"/>
    </source>
</evidence>
<dbReference type="Gene3D" id="3.50.50.60">
    <property type="entry name" value="FAD/NAD(P)-binding domain"/>
    <property type="match status" value="2"/>
</dbReference>
<proteinExistence type="predicted"/>
<dbReference type="SUPFAM" id="SSF51905">
    <property type="entry name" value="FAD/NAD(P)-binding domain"/>
    <property type="match status" value="1"/>
</dbReference>
<dbReference type="AlphaFoldDB" id="A0A934TJX4"/>
<evidence type="ECO:0000256" key="1">
    <source>
        <dbReference type="ARBA" id="ARBA00023002"/>
    </source>
</evidence>
<dbReference type="InterPro" id="IPR006076">
    <property type="entry name" value="FAD-dep_OxRdtase"/>
</dbReference>
<dbReference type="RefSeq" id="WP_201157229.1">
    <property type="nucleotide sequence ID" value="NZ_NHSD01000250.1"/>
</dbReference>
<dbReference type="InterPro" id="IPR036188">
    <property type="entry name" value="FAD/NAD-bd_sf"/>
</dbReference>
<reference evidence="3" key="2">
    <citation type="journal article" date="2020" name="Microorganisms">
        <title>Osmotic Adaptation and Compatible Solute Biosynthesis of Phototrophic Bacteria as Revealed from Genome Analyses.</title>
        <authorList>
            <person name="Imhoff J.F."/>
            <person name="Rahn T."/>
            <person name="Kunzel S."/>
            <person name="Keller A."/>
            <person name="Neulinger S.C."/>
        </authorList>
    </citation>
    <scope>NUCLEOTIDE SEQUENCE</scope>
    <source>
        <strain evidence="3">LMG 28126</strain>
    </source>
</reference>
<gene>
    <name evidence="3" type="ORF">CCR87_09045</name>
</gene>